<dbReference type="InterPro" id="IPR002010">
    <property type="entry name" value="T3SS_IM_R"/>
</dbReference>
<evidence type="ECO:0000256" key="7">
    <source>
        <dbReference type="ARBA" id="ARBA00023136"/>
    </source>
</evidence>
<keyword evidence="11" id="KW-0966">Cell projection</keyword>
<dbReference type="GO" id="GO:0009425">
    <property type="term" value="C:bacterial-type flagellum basal body"/>
    <property type="evidence" value="ECO:0007669"/>
    <property type="project" value="UniProtKB-SubCell"/>
</dbReference>
<dbReference type="RefSeq" id="WP_170069344.1">
    <property type="nucleotide sequence ID" value="NZ_PYGI01000018.1"/>
</dbReference>
<evidence type="ECO:0000256" key="1">
    <source>
        <dbReference type="ARBA" id="ARBA00002578"/>
    </source>
</evidence>
<dbReference type="Proteomes" id="UP000242133">
    <property type="component" value="Unassembled WGS sequence"/>
</dbReference>
<keyword evidence="5 10" id="KW-0812">Transmembrane</keyword>
<comment type="caution">
    <text evidence="11">The sequence shown here is derived from an EMBL/GenBank/DDBJ whole genome shotgun (WGS) entry which is preliminary data.</text>
</comment>
<feature type="transmembrane region" description="Helical" evidence="10">
    <location>
        <begin position="39"/>
        <end position="58"/>
    </location>
</feature>
<evidence type="ECO:0000256" key="2">
    <source>
        <dbReference type="ARBA" id="ARBA00009772"/>
    </source>
</evidence>
<feature type="transmembrane region" description="Helical" evidence="10">
    <location>
        <begin position="78"/>
        <end position="98"/>
    </location>
</feature>
<sequence>MELSLLQIEHWVNGFLWPLFRVMSFFMAMPIIGTQMLPVRLRLGLALAVTVLLVPVLPPMPEFDALSLKNWIVVAQQVLIGSLLGFSANILLQSFVVGGQLMAMQMGLGFASMTDPANGVSVVIVAQIYLMLVMLLFLGMDGHLVLIEILAQSFHVLPVGAGSVSQATLWHMALSGGWLFMAALLMALPAVTALLVINFAFGIMTKAAPQLNIFAIGFPFTMLMGIVIVWLSLSGFFSHYQVFAAEALGNIAGLLTVEGPGG</sequence>
<comment type="similarity">
    <text evidence="2 10">Belongs to the FliR/MopE/SpaR family.</text>
</comment>
<evidence type="ECO:0000256" key="3">
    <source>
        <dbReference type="ARBA" id="ARBA00021717"/>
    </source>
</evidence>
<evidence type="ECO:0000256" key="8">
    <source>
        <dbReference type="ARBA" id="ARBA00023143"/>
    </source>
</evidence>
<feature type="transmembrane region" description="Helical" evidence="10">
    <location>
        <begin position="15"/>
        <end position="32"/>
    </location>
</feature>
<dbReference type="Pfam" id="PF01311">
    <property type="entry name" value="Bac_export_1"/>
    <property type="match status" value="1"/>
</dbReference>
<evidence type="ECO:0000256" key="5">
    <source>
        <dbReference type="ARBA" id="ARBA00022692"/>
    </source>
</evidence>
<evidence type="ECO:0000256" key="10">
    <source>
        <dbReference type="RuleBase" id="RU362071"/>
    </source>
</evidence>
<proteinExistence type="inferred from homology"/>
<evidence type="ECO:0000256" key="9">
    <source>
        <dbReference type="NCBIfam" id="TIGR01400"/>
    </source>
</evidence>
<evidence type="ECO:0000313" key="12">
    <source>
        <dbReference type="Proteomes" id="UP000242133"/>
    </source>
</evidence>
<name>A0A2P8ESF3_9GAMM</name>
<comment type="function">
    <text evidence="1 10">Role in flagellar biosynthesis.</text>
</comment>
<evidence type="ECO:0000256" key="4">
    <source>
        <dbReference type="ARBA" id="ARBA00022475"/>
    </source>
</evidence>
<feature type="transmembrane region" description="Helical" evidence="10">
    <location>
        <begin position="119"/>
        <end position="140"/>
    </location>
</feature>
<dbReference type="PRINTS" id="PR00953">
    <property type="entry name" value="TYPE3IMRPROT"/>
</dbReference>
<dbReference type="NCBIfam" id="TIGR01400">
    <property type="entry name" value="fliR"/>
    <property type="match status" value="1"/>
</dbReference>
<keyword evidence="4 10" id="KW-1003">Cell membrane</keyword>
<keyword evidence="7 10" id="KW-0472">Membrane</keyword>
<evidence type="ECO:0000313" key="11">
    <source>
        <dbReference type="EMBL" id="PSL12374.1"/>
    </source>
</evidence>
<dbReference type="EMBL" id="PYGI01000018">
    <property type="protein sequence ID" value="PSL12374.1"/>
    <property type="molecule type" value="Genomic_DNA"/>
</dbReference>
<protein>
    <recommendedName>
        <fullName evidence="3 9">Flagellar biosynthetic protein FliR</fullName>
    </recommendedName>
</protein>
<organism evidence="11 12">
    <name type="scientific">Marinobacterium halophilum</name>
    <dbReference type="NCBI Taxonomy" id="267374"/>
    <lineage>
        <taxon>Bacteria</taxon>
        <taxon>Pseudomonadati</taxon>
        <taxon>Pseudomonadota</taxon>
        <taxon>Gammaproteobacteria</taxon>
        <taxon>Oceanospirillales</taxon>
        <taxon>Oceanospirillaceae</taxon>
        <taxon>Marinobacterium</taxon>
    </lineage>
</organism>
<feature type="transmembrane region" description="Helical" evidence="10">
    <location>
        <begin position="178"/>
        <end position="201"/>
    </location>
</feature>
<keyword evidence="12" id="KW-1185">Reference proteome</keyword>
<dbReference type="PANTHER" id="PTHR30065:SF8">
    <property type="entry name" value="FLAGELLAR BIOSYNTHETIC PROTEIN FLIR"/>
    <property type="match status" value="1"/>
</dbReference>
<comment type="subcellular location">
    <subcellularLocation>
        <location evidence="10">Cell membrane</location>
        <topology evidence="10">Multi-pass membrane protein</topology>
    </subcellularLocation>
    <subcellularLocation>
        <location evidence="10">Bacterial flagellum basal body</location>
    </subcellularLocation>
</comment>
<gene>
    <name evidence="11" type="ORF">CLV44_11852</name>
</gene>
<evidence type="ECO:0000256" key="6">
    <source>
        <dbReference type="ARBA" id="ARBA00022989"/>
    </source>
</evidence>
<dbReference type="GO" id="GO:0044780">
    <property type="term" value="P:bacterial-type flagellum assembly"/>
    <property type="evidence" value="ECO:0007669"/>
    <property type="project" value="UniProtKB-UniRule"/>
</dbReference>
<dbReference type="InterPro" id="IPR006303">
    <property type="entry name" value="FliR"/>
</dbReference>
<keyword evidence="6 10" id="KW-1133">Transmembrane helix</keyword>
<feature type="transmembrane region" description="Helical" evidence="10">
    <location>
        <begin position="213"/>
        <end position="233"/>
    </location>
</feature>
<keyword evidence="11" id="KW-0969">Cilium</keyword>
<keyword evidence="11" id="KW-0282">Flagellum</keyword>
<keyword evidence="8 10" id="KW-0975">Bacterial flagellum</keyword>
<reference evidence="11 12" key="1">
    <citation type="submission" date="2018-03" db="EMBL/GenBank/DDBJ databases">
        <title>Genomic Encyclopedia of Archaeal and Bacterial Type Strains, Phase II (KMG-II): from individual species to whole genera.</title>
        <authorList>
            <person name="Goeker M."/>
        </authorList>
    </citation>
    <scope>NUCLEOTIDE SEQUENCE [LARGE SCALE GENOMIC DNA]</scope>
    <source>
        <strain evidence="11 12">DSM 17586</strain>
    </source>
</reference>
<dbReference type="GO" id="GO:0006605">
    <property type="term" value="P:protein targeting"/>
    <property type="evidence" value="ECO:0007669"/>
    <property type="project" value="UniProtKB-UniRule"/>
</dbReference>
<dbReference type="PANTHER" id="PTHR30065">
    <property type="entry name" value="FLAGELLAR BIOSYNTHETIC PROTEIN FLIR"/>
    <property type="match status" value="1"/>
</dbReference>
<dbReference type="AlphaFoldDB" id="A0A2P8ESF3"/>
<accession>A0A2P8ESF3</accession>
<dbReference type="GO" id="GO:0005886">
    <property type="term" value="C:plasma membrane"/>
    <property type="evidence" value="ECO:0007669"/>
    <property type="project" value="UniProtKB-SubCell"/>
</dbReference>